<protein>
    <recommendedName>
        <fullName evidence="4">GntR C-terminal domain-containing protein</fullName>
    </recommendedName>
</protein>
<accession>A0A382ZR43</accession>
<evidence type="ECO:0000256" key="1">
    <source>
        <dbReference type="ARBA" id="ARBA00023015"/>
    </source>
</evidence>
<evidence type="ECO:0000256" key="2">
    <source>
        <dbReference type="ARBA" id="ARBA00023125"/>
    </source>
</evidence>
<keyword evidence="1" id="KW-0805">Transcription regulation</keyword>
<keyword evidence="3" id="KW-0804">Transcription</keyword>
<evidence type="ECO:0000259" key="4">
    <source>
        <dbReference type="Pfam" id="PF07729"/>
    </source>
</evidence>
<dbReference type="Gene3D" id="1.20.120.530">
    <property type="entry name" value="GntR ligand-binding domain-like"/>
    <property type="match status" value="1"/>
</dbReference>
<dbReference type="GO" id="GO:0003677">
    <property type="term" value="F:DNA binding"/>
    <property type="evidence" value="ECO:0007669"/>
    <property type="project" value="UniProtKB-KW"/>
</dbReference>
<evidence type="ECO:0000256" key="3">
    <source>
        <dbReference type="ARBA" id="ARBA00023163"/>
    </source>
</evidence>
<dbReference type="EMBL" id="UINC01185975">
    <property type="protein sequence ID" value="SVD97964.1"/>
    <property type="molecule type" value="Genomic_DNA"/>
</dbReference>
<keyword evidence="2" id="KW-0238">DNA-binding</keyword>
<dbReference type="AlphaFoldDB" id="A0A382ZR43"/>
<name>A0A382ZR43_9ZZZZ</name>
<proteinExistence type="predicted"/>
<dbReference type="Pfam" id="PF07729">
    <property type="entry name" value="FCD"/>
    <property type="match status" value="1"/>
</dbReference>
<sequence length="100" mass="11839">MKKYQNEKSREDYLSLDTMFHKAFFKACNNSFLDRHYQSINSMIETMRHYISISNEATDKSLDNHLAITDLIIQGKIDQAIESLEEHIVRWSRRSIIDLS</sequence>
<gene>
    <name evidence="5" type="ORF">METZ01_LOCUS450818</name>
</gene>
<organism evidence="5">
    <name type="scientific">marine metagenome</name>
    <dbReference type="NCBI Taxonomy" id="408172"/>
    <lineage>
        <taxon>unclassified sequences</taxon>
        <taxon>metagenomes</taxon>
        <taxon>ecological metagenomes</taxon>
    </lineage>
</organism>
<dbReference type="InterPro" id="IPR008920">
    <property type="entry name" value="TF_FadR/GntR_C"/>
</dbReference>
<dbReference type="InterPro" id="IPR011711">
    <property type="entry name" value="GntR_C"/>
</dbReference>
<feature type="domain" description="GntR C-terminal" evidence="4">
    <location>
        <begin position="2"/>
        <end position="88"/>
    </location>
</feature>
<reference evidence="5" key="1">
    <citation type="submission" date="2018-05" db="EMBL/GenBank/DDBJ databases">
        <authorList>
            <person name="Lanie J.A."/>
            <person name="Ng W.-L."/>
            <person name="Kazmierczak K.M."/>
            <person name="Andrzejewski T.M."/>
            <person name="Davidsen T.M."/>
            <person name="Wayne K.J."/>
            <person name="Tettelin H."/>
            <person name="Glass J.I."/>
            <person name="Rusch D."/>
            <person name="Podicherti R."/>
            <person name="Tsui H.-C.T."/>
            <person name="Winkler M.E."/>
        </authorList>
    </citation>
    <scope>NUCLEOTIDE SEQUENCE</scope>
</reference>
<evidence type="ECO:0000313" key="5">
    <source>
        <dbReference type="EMBL" id="SVD97964.1"/>
    </source>
</evidence>
<dbReference type="SUPFAM" id="SSF48008">
    <property type="entry name" value="GntR ligand-binding domain-like"/>
    <property type="match status" value="1"/>
</dbReference>